<gene>
    <name evidence="2" type="ORF">MUN89_17275</name>
</gene>
<keyword evidence="3" id="KW-1185">Reference proteome</keyword>
<dbReference type="Proteomes" id="UP000831787">
    <property type="component" value="Chromosome"/>
</dbReference>
<dbReference type="RefSeq" id="WP_244708997.1">
    <property type="nucleotide sequence ID" value="NZ_CP095073.1"/>
</dbReference>
<evidence type="ECO:0000256" key="1">
    <source>
        <dbReference type="SAM" id="Phobius"/>
    </source>
</evidence>
<accession>A0ABY4EID6</accession>
<organism evidence="2 3">
    <name type="scientific">Halobacillus salinarum</name>
    <dbReference type="NCBI Taxonomy" id="2932257"/>
    <lineage>
        <taxon>Bacteria</taxon>
        <taxon>Bacillati</taxon>
        <taxon>Bacillota</taxon>
        <taxon>Bacilli</taxon>
        <taxon>Bacillales</taxon>
        <taxon>Bacillaceae</taxon>
        <taxon>Halobacillus</taxon>
    </lineage>
</organism>
<name>A0ABY4EID6_9BACI</name>
<evidence type="ECO:0000313" key="3">
    <source>
        <dbReference type="Proteomes" id="UP000831787"/>
    </source>
</evidence>
<keyword evidence="1" id="KW-0812">Transmembrane</keyword>
<feature type="transmembrane region" description="Helical" evidence="1">
    <location>
        <begin position="31"/>
        <end position="51"/>
    </location>
</feature>
<sequence>MMIARLLTFFIIAAALVAVVSIVAPQYLSYVWVVLCALFIVSVGYLIYVYVRKTMAMLKDKSN</sequence>
<dbReference type="EMBL" id="CP095073">
    <property type="protein sequence ID" value="UOQ43638.1"/>
    <property type="molecule type" value="Genomic_DNA"/>
</dbReference>
<evidence type="ECO:0000313" key="2">
    <source>
        <dbReference type="EMBL" id="UOQ43638.1"/>
    </source>
</evidence>
<keyword evidence="1" id="KW-0472">Membrane</keyword>
<keyword evidence="1" id="KW-1133">Transmembrane helix</keyword>
<protein>
    <submittedName>
        <fullName evidence="2">Uncharacterized protein</fullName>
    </submittedName>
</protein>
<proteinExistence type="predicted"/>
<reference evidence="2 3" key="1">
    <citation type="submission" date="2022-04" db="EMBL/GenBank/DDBJ databases">
        <title>Halobacillus sp. isolated from saltern.</title>
        <authorList>
            <person name="Won M."/>
            <person name="Lee C.-M."/>
            <person name="Woen H.-Y."/>
            <person name="Kwon S.-W."/>
        </authorList>
    </citation>
    <scope>NUCLEOTIDE SEQUENCE [LARGE SCALE GENOMIC DNA]</scope>
    <source>
        <strain evidence="2 3">SSBR10-3</strain>
    </source>
</reference>